<dbReference type="PANTHER" id="PTHR31809:SF0">
    <property type="entry name" value="BUD13 HOMOLOG"/>
    <property type="match status" value="1"/>
</dbReference>
<dbReference type="Proteomes" id="UP000728185">
    <property type="component" value="Unassembled WGS sequence"/>
</dbReference>
<gene>
    <name evidence="5" type="ORF">FBUS_03714</name>
</gene>
<dbReference type="OrthoDB" id="6022at2759"/>
<accession>A0A8E0VJQ6</accession>
<protein>
    <recommendedName>
        <fullName evidence="2">BUD13 homolog</fullName>
    </recommendedName>
</protein>
<proteinExistence type="inferred from homology"/>
<comment type="caution">
    <text evidence="5">The sequence shown here is derived from an EMBL/GenBank/DDBJ whole genome shotgun (WGS) entry which is preliminary data.</text>
</comment>
<evidence type="ECO:0000256" key="4">
    <source>
        <dbReference type="SAM" id="MobiDB-lite"/>
    </source>
</evidence>
<feature type="compositionally biased region" description="Basic residues" evidence="4">
    <location>
        <begin position="127"/>
        <end position="143"/>
    </location>
</feature>
<reference evidence="5" key="1">
    <citation type="submission" date="2019-05" db="EMBL/GenBank/DDBJ databases">
        <title>Annotation for the trematode Fasciolopsis buski.</title>
        <authorList>
            <person name="Choi Y.-J."/>
        </authorList>
    </citation>
    <scope>NUCLEOTIDE SEQUENCE</scope>
    <source>
        <strain evidence="5">HT</strain>
        <tissue evidence="5">Whole worm</tissue>
    </source>
</reference>
<feature type="compositionally biased region" description="Acidic residues" evidence="4">
    <location>
        <begin position="148"/>
        <end position="160"/>
    </location>
</feature>
<feature type="coiled-coil region" evidence="3">
    <location>
        <begin position="41"/>
        <end position="84"/>
    </location>
</feature>
<sequence>FSGDLPETLDAFYAADGDDPLFPENHEEAPTVVRKRAIPVKKTTEEEKKHLDKVKKEAEIQARYDVWNRGIKTVEETIQQLKQQEYESSKPLARYADDADLTEHLKGQIHPDDPMAEYFAKKAEKDKKKKNKHKKEKTKKKRSLSQSDDADSDSQSDEEAESRPRYKGPEPPRNRYGIWPGYRWDGVDRSNGFEQKIVDEATRRRVDRQIAQQWSMEDM</sequence>
<feature type="compositionally biased region" description="Basic and acidic residues" evidence="4">
    <location>
        <begin position="161"/>
        <end position="173"/>
    </location>
</feature>
<dbReference type="InterPro" id="IPR051112">
    <property type="entry name" value="CWC26_splicing_factor"/>
</dbReference>
<keyword evidence="3" id="KW-0175">Coiled coil</keyword>
<dbReference type="GO" id="GO:0003723">
    <property type="term" value="F:RNA binding"/>
    <property type="evidence" value="ECO:0007669"/>
    <property type="project" value="TreeGrafter"/>
</dbReference>
<evidence type="ECO:0000256" key="1">
    <source>
        <dbReference type="ARBA" id="ARBA00011069"/>
    </source>
</evidence>
<organism evidence="5 6">
    <name type="scientific">Fasciolopsis buskii</name>
    <dbReference type="NCBI Taxonomy" id="27845"/>
    <lineage>
        <taxon>Eukaryota</taxon>
        <taxon>Metazoa</taxon>
        <taxon>Spiralia</taxon>
        <taxon>Lophotrochozoa</taxon>
        <taxon>Platyhelminthes</taxon>
        <taxon>Trematoda</taxon>
        <taxon>Digenea</taxon>
        <taxon>Plagiorchiida</taxon>
        <taxon>Echinostomata</taxon>
        <taxon>Echinostomatoidea</taxon>
        <taxon>Fasciolidae</taxon>
        <taxon>Fasciolopsis</taxon>
    </lineage>
</organism>
<dbReference type="Pfam" id="PF09736">
    <property type="entry name" value="Bud13"/>
    <property type="match status" value="2"/>
</dbReference>
<feature type="compositionally biased region" description="Basic and acidic residues" evidence="4">
    <location>
        <begin position="95"/>
        <end position="126"/>
    </location>
</feature>
<dbReference type="GO" id="GO:0070274">
    <property type="term" value="C:RES complex"/>
    <property type="evidence" value="ECO:0007669"/>
    <property type="project" value="TreeGrafter"/>
</dbReference>
<dbReference type="GO" id="GO:0000398">
    <property type="term" value="P:mRNA splicing, via spliceosome"/>
    <property type="evidence" value="ECO:0007669"/>
    <property type="project" value="TreeGrafter"/>
</dbReference>
<keyword evidence="6" id="KW-1185">Reference proteome</keyword>
<comment type="similarity">
    <text evidence="1">Belongs to the CWC26 family.</text>
</comment>
<dbReference type="AlphaFoldDB" id="A0A8E0VJQ6"/>
<evidence type="ECO:0000256" key="3">
    <source>
        <dbReference type="SAM" id="Coils"/>
    </source>
</evidence>
<dbReference type="PANTHER" id="PTHR31809">
    <property type="entry name" value="BUD13 HOMOLOG"/>
    <property type="match status" value="1"/>
</dbReference>
<evidence type="ECO:0000313" key="5">
    <source>
        <dbReference type="EMBL" id="KAA0197472.1"/>
    </source>
</evidence>
<feature type="non-terminal residue" evidence="5">
    <location>
        <position position="219"/>
    </location>
</feature>
<evidence type="ECO:0000256" key="2">
    <source>
        <dbReference type="ARBA" id="ARBA00014454"/>
    </source>
</evidence>
<evidence type="ECO:0000313" key="6">
    <source>
        <dbReference type="Proteomes" id="UP000728185"/>
    </source>
</evidence>
<name>A0A8E0VJQ6_9TREM</name>
<dbReference type="GO" id="GO:0005684">
    <property type="term" value="C:U2-type spliceosomal complex"/>
    <property type="evidence" value="ECO:0007669"/>
    <property type="project" value="TreeGrafter"/>
</dbReference>
<feature type="region of interest" description="Disordered" evidence="4">
    <location>
        <begin position="84"/>
        <end position="180"/>
    </location>
</feature>
<dbReference type="InterPro" id="IPR018609">
    <property type="entry name" value="Bud13"/>
</dbReference>
<dbReference type="EMBL" id="LUCM01002360">
    <property type="protein sequence ID" value="KAA0197472.1"/>
    <property type="molecule type" value="Genomic_DNA"/>
</dbReference>